<dbReference type="Pfam" id="PF03992">
    <property type="entry name" value="ABM"/>
    <property type="match status" value="1"/>
</dbReference>
<dbReference type="InterPro" id="IPR007138">
    <property type="entry name" value="ABM_dom"/>
</dbReference>
<dbReference type="EMBL" id="LAZR01027940">
    <property type="protein sequence ID" value="KKL64128.1"/>
    <property type="molecule type" value="Genomic_DNA"/>
</dbReference>
<name>A0A0F9DQP0_9ZZZZ</name>
<evidence type="ECO:0000313" key="2">
    <source>
        <dbReference type="EMBL" id="KKL64128.1"/>
    </source>
</evidence>
<dbReference type="AlphaFoldDB" id="A0A0F9DQP0"/>
<dbReference type="Gene3D" id="3.30.70.100">
    <property type="match status" value="1"/>
</dbReference>
<reference evidence="2" key="1">
    <citation type="journal article" date="2015" name="Nature">
        <title>Complex archaea that bridge the gap between prokaryotes and eukaryotes.</title>
        <authorList>
            <person name="Spang A."/>
            <person name="Saw J.H."/>
            <person name="Jorgensen S.L."/>
            <person name="Zaremba-Niedzwiedzka K."/>
            <person name="Martijn J."/>
            <person name="Lind A.E."/>
            <person name="van Eijk R."/>
            <person name="Schleper C."/>
            <person name="Guy L."/>
            <person name="Ettema T.J."/>
        </authorList>
    </citation>
    <scope>NUCLEOTIDE SEQUENCE</scope>
</reference>
<dbReference type="InterPro" id="IPR011008">
    <property type="entry name" value="Dimeric_a/b-barrel"/>
</dbReference>
<dbReference type="SUPFAM" id="SSF54909">
    <property type="entry name" value="Dimeric alpha+beta barrel"/>
    <property type="match status" value="1"/>
</dbReference>
<comment type="caution">
    <text evidence="2">The sequence shown here is derived from an EMBL/GenBank/DDBJ whole genome shotgun (WGS) entry which is preliminary data.</text>
</comment>
<feature type="domain" description="ABM" evidence="1">
    <location>
        <begin position="2"/>
        <end position="96"/>
    </location>
</feature>
<sequence length="96" mass="10877">MITLIASVKVKDGNMEKAIEVLKELVPKIKESEPGLLEYIPHTVKGSKFKNTIIFYEKYRDDEALKIHMANLVKNMAEFSPLLEPGMDLKTLSSII</sequence>
<gene>
    <name evidence="2" type="ORF">LCGC14_2168130</name>
</gene>
<dbReference type="PROSITE" id="PS51725">
    <property type="entry name" value="ABM"/>
    <property type="match status" value="1"/>
</dbReference>
<proteinExistence type="predicted"/>
<evidence type="ECO:0000259" key="1">
    <source>
        <dbReference type="PROSITE" id="PS51725"/>
    </source>
</evidence>
<protein>
    <recommendedName>
        <fullName evidence="1">ABM domain-containing protein</fullName>
    </recommendedName>
</protein>
<organism evidence="2">
    <name type="scientific">marine sediment metagenome</name>
    <dbReference type="NCBI Taxonomy" id="412755"/>
    <lineage>
        <taxon>unclassified sequences</taxon>
        <taxon>metagenomes</taxon>
        <taxon>ecological metagenomes</taxon>
    </lineage>
</organism>
<accession>A0A0F9DQP0</accession>